<evidence type="ECO:0000313" key="3">
    <source>
        <dbReference type="Proteomes" id="UP000005204"/>
    </source>
</evidence>
<dbReference type="SMART" id="SM00860">
    <property type="entry name" value="SMI1_KNR4"/>
    <property type="match status" value="1"/>
</dbReference>
<name>A0A8R2HS20_BOMMO</name>
<protein>
    <recommendedName>
        <fullName evidence="1">Knr4/Smi1-like domain-containing protein</fullName>
    </recommendedName>
</protein>
<evidence type="ECO:0000313" key="2">
    <source>
        <dbReference type="EnsemblMetazoa" id="XP_021208616.1"/>
    </source>
</evidence>
<feature type="domain" description="Knr4/Smi1-like" evidence="1">
    <location>
        <begin position="41"/>
        <end position="175"/>
    </location>
</feature>
<sequence length="310" mass="35069">MSFCVDLVSEDSFYENITLGVTKLLESDPRICNVSVERRAPCDRVALSNWEQRHSAVLPEDLRNFYGSSDGFQLTWHYKYSADEILPVGSIRVNTLNELCLSSSLKDLLDFSMTRQNTGPRPVLNTKSKVFELDICRYIGKVCLVYTGGSWSIWLATREGAWGWLADSFTHYFRMALVHLGLPGWQAAFANLPMIPWAEVCLVYTGGSWSIWLATREGAWGWLADSFTHYFRMALVHLGLPGWQAAFANLPMIPWAEQLFLLLAPHLLEKADSENNSASVNNETGLNHIDPNIFKTSARHHKNATRHNVT</sequence>
<reference evidence="2" key="2">
    <citation type="submission" date="2022-06" db="UniProtKB">
        <authorList>
            <consortium name="EnsemblMetazoa"/>
        </authorList>
    </citation>
    <scope>IDENTIFICATION</scope>
    <source>
        <strain evidence="2">p50T (Dazao)</strain>
    </source>
</reference>
<dbReference type="AlphaFoldDB" id="A0A8R2HS20"/>
<proteinExistence type="predicted"/>
<dbReference type="Proteomes" id="UP000005204">
    <property type="component" value="Unassembled WGS sequence"/>
</dbReference>
<keyword evidence="3" id="KW-1185">Reference proteome</keyword>
<organism evidence="2 3">
    <name type="scientific">Bombyx mori</name>
    <name type="common">Silk moth</name>
    <dbReference type="NCBI Taxonomy" id="7091"/>
    <lineage>
        <taxon>Eukaryota</taxon>
        <taxon>Metazoa</taxon>
        <taxon>Ecdysozoa</taxon>
        <taxon>Arthropoda</taxon>
        <taxon>Hexapoda</taxon>
        <taxon>Insecta</taxon>
        <taxon>Pterygota</taxon>
        <taxon>Neoptera</taxon>
        <taxon>Endopterygota</taxon>
        <taxon>Lepidoptera</taxon>
        <taxon>Glossata</taxon>
        <taxon>Ditrysia</taxon>
        <taxon>Bombycoidea</taxon>
        <taxon>Bombycidae</taxon>
        <taxon>Bombycinae</taxon>
        <taxon>Bombyx</taxon>
    </lineage>
</organism>
<dbReference type="InterPro" id="IPR018958">
    <property type="entry name" value="Knr4/Smi1-like_dom"/>
</dbReference>
<dbReference type="EnsemblMetazoa" id="XM_021352941.2">
    <property type="protein sequence ID" value="XP_021208616.1"/>
    <property type="gene ID" value="LOC101735901"/>
</dbReference>
<evidence type="ECO:0000259" key="1">
    <source>
        <dbReference type="SMART" id="SM00860"/>
    </source>
</evidence>
<dbReference type="PANTHER" id="PTHR31854">
    <property type="entry name" value="TUBULIN POLYGLUTAMYLASE COMPLEX SUBUNIT 2"/>
    <property type="match status" value="1"/>
</dbReference>
<reference evidence="3" key="1">
    <citation type="journal article" date="2008" name="Insect Biochem. Mol. Biol.">
        <title>The genome of a lepidopteran model insect, the silkworm Bombyx mori.</title>
        <authorList>
            <consortium name="International Silkworm Genome Consortium"/>
        </authorList>
    </citation>
    <scope>NUCLEOTIDE SEQUENCE [LARGE SCALE GENOMIC DNA]</scope>
    <source>
        <strain evidence="3">p50T</strain>
    </source>
</reference>
<dbReference type="PANTHER" id="PTHR31854:SF2">
    <property type="entry name" value="TUBULIN POLYGLUTAMYLASE COMPLEX SUBUNIT 2"/>
    <property type="match status" value="1"/>
</dbReference>
<accession>A0A8R2HS20</accession>
<dbReference type="InterPro" id="IPR039231">
    <property type="entry name" value="TPGS2"/>
</dbReference>